<dbReference type="InterPro" id="IPR000873">
    <property type="entry name" value="AMP-dep_synth/lig_dom"/>
</dbReference>
<dbReference type="GO" id="GO:0005737">
    <property type="term" value="C:cytoplasm"/>
    <property type="evidence" value="ECO:0007669"/>
    <property type="project" value="TreeGrafter"/>
</dbReference>
<dbReference type="GO" id="GO:0044550">
    <property type="term" value="P:secondary metabolite biosynthetic process"/>
    <property type="evidence" value="ECO:0007669"/>
    <property type="project" value="TreeGrafter"/>
</dbReference>
<dbReference type="Gene3D" id="2.160.10.10">
    <property type="entry name" value="Hexapeptide repeat proteins"/>
    <property type="match status" value="1"/>
</dbReference>
<accession>A0A419I2S1</accession>
<dbReference type="InterPro" id="IPR042099">
    <property type="entry name" value="ANL_N_sf"/>
</dbReference>
<dbReference type="Pfam" id="PF00550">
    <property type="entry name" value="PP-binding"/>
    <property type="match status" value="1"/>
</dbReference>
<evidence type="ECO:0000313" key="6">
    <source>
        <dbReference type="Proteomes" id="UP000285112"/>
    </source>
</evidence>
<dbReference type="GO" id="GO:0043041">
    <property type="term" value="P:amino acid activation for nonribosomal peptide biosynthetic process"/>
    <property type="evidence" value="ECO:0007669"/>
    <property type="project" value="TreeGrafter"/>
</dbReference>
<dbReference type="Gene3D" id="3.30.300.30">
    <property type="match status" value="1"/>
</dbReference>
<dbReference type="InterPro" id="IPR036736">
    <property type="entry name" value="ACP-like_sf"/>
</dbReference>
<dbReference type="SMART" id="SM00823">
    <property type="entry name" value="PKS_PP"/>
    <property type="match status" value="1"/>
</dbReference>
<keyword evidence="3" id="KW-1133">Transmembrane helix</keyword>
<evidence type="ECO:0000313" key="5">
    <source>
        <dbReference type="EMBL" id="RJQ84330.1"/>
    </source>
</evidence>
<name>A0A419I2S1_9PSEU</name>
<feature type="domain" description="Carrier" evidence="4">
    <location>
        <begin position="502"/>
        <end position="575"/>
    </location>
</feature>
<dbReference type="CDD" id="cd05930">
    <property type="entry name" value="A_NRPS"/>
    <property type="match status" value="1"/>
</dbReference>
<dbReference type="EMBL" id="QZFV01000087">
    <property type="protein sequence ID" value="RJQ84330.1"/>
    <property type="molecule type" value="Genomic_DNA"/>
</dbReference>
<feature type="transmembrane region" description="Helical" evidence="3">
    <location>
        <begin position="1079"/>
        <end position="1104"/>
    </location>
</feature>
<dbReference type="OrthoDB" id="2472181at2"/>
<keyword evidence="3" id="KW-0812">Transmembrane</keyword>
<feature type="transmembrane region" description="Helical" evidence="3">
    <location>
        <begin position="598"/>
        <end position="622"/>
    </location>
</feature>
<dbReference type="SUPFAM" id="SSF56801">
    <property type="entry name" value="Acetyl-CoA synthetase-like"/>
    <property type="match status" value="1"/>
</dbReference>
<dbReference type="InterPro" id="IPR011004">
    <property type="entry name" value="Trimer_LpxA-like_sf"/>
</dbReference>
<dbReference type="SUPFAM" id="SSF47336">
    <property type="entry name" value="ACP-like"/>
    <property type="match status" value="1"/>
</dbReference>
<feature type="transmembrane region" description="Helical" evidence="3">
    <location>
        <begin position="1053"/>
        <end position="1073"/>
    </location>
</feature>
<dbReference type="AlphaFoldDB" id="A0A419I2S1"/>
<protein>
    <submittedName>
        <fullName evidence="5">Amino acid adenylation domain-containing protein</fullName>
    </submittedName>
</protein>
<dbReference type="InterPro" id="IPR010071">
    <property type="entry name" value="AA_adenyl_dom"/>
</dbReference>
<dbReference type="InterPro" id="IPR020845">
    <property type="entry name" value="AMP-binding_CS"/>
</dbReference>
<dbReference type="Gene3D" id="3.40.50.12780">
    <property type="entry name" value="N-terminal domain of ligase-like"/>
    <property type="match status" value="1"/>
</dbReference>
<evidence type="ECO:0000259" key="4">
    <source>
        <dbReference type="PROSITE" id="PS50075"/>
    </source>
</evidence>
<dbReference type="InterPro" id="IPR012728">
    <property type="entry name" value="Pls/PosA_C"/>
</dbReference>
<dbReference type="PANTHER" id="PTHR45527">
    <property type="entry name" value="NONRIBOSOMAL PEPTIDE SYNTHETASE"/>
    <property type="match status" value="1"/>
</dbReference>
<dbReference type="Gene3D" id="1.10.1200.10">
    <property type="entry name" value="ACP-like"/>
    <property type="match status" value="1"/>
</dbReference>
<comment type="caution">
    <text evidence="5">The sequence shown here is derived from an EMBL/GenBank/DDBJ whole genome shotgun (WGS) entry which is preliminary data.</text>
</comment>
<dbReference type="PROSITE" id="PS00455">
    <property type="entry name" value="AMP_BINDING"/>
    <property type="match status" value="1"/>
</dbReference>
<proteinExistence type="predicted"/>
<dbReference type="NCBIfam" id="TIGR02353">
    <property type="entry name" value="NRPS_term_dom"/>
    <property type="match status" value="1"/>
</dbReference>
<sequence>MASPVFTHAVSSLPGLAPPPPARTLVDVLSATVSRHPNAPALDDGAATLTYRVLADRVEHEARRLRSHGIGPGDRVGISLPSGQVELYLAILSVLAAGAAYVPVDFDEPAERAELVFREAGVCAVFGQTLHLRPDLAEPHHIRRPVTPGDDAWVIFTSGSTGTPKGVAVTHRSAAAFVDAEAGLFLRGDRPIGPGDRVLAGLSVGFDASCEEMWLAWRHGGCLVAAPRALVRSGPDLGPWLAQHGVTVVSTVPSLAALWSPETLAGVRLLIFGGEACPAELVTRVDDGCREVWNTYGPTEATVVSTATRLRAGEPVRIGTPLPGWQVSVVDTAGNPVPQGETGELVIGGVGLARYLDREKDAGAYPPMPGLGWIRGYRSGDLVRAEPDGLVFVGRADHQVKIGGRRIELGEVESALLTLPGVSAAAAVVHNGLVLAGYLLVDGPLDQHDARARLTRLLPHGLVPTLVVLPEFPLTPAGKVDRKALPWPPPAAATEPAADVAPQLRADVDWIAERWRELFGRTPAPTTDFFAEGGTSLAAAQLVSLLRNRFPTASITDVYHHPTPLALAEHLTGGESTVAAETAPGHPLSRGAGFAQSLISLALLWIPGARWTIGMLCGTAVFDTVTGEAHLPWWSWAALAGGVLVTTANPGRVLLAGLSARVLLAKARPGAHRKGGSVHLRLWTAERLVASIGVSGLPGTAWNIRYARLLGNSVGRDVDLHSLPPVTGFGSFGDGCAVEPGADLSGWWVDGDTVHIGSVKVGANASVGGRATLLPGAVVEPGGEVAPGRSVSGTVAGTADTPEPAARPVRWRIAYAITPVLTGLLALLVFVPSAVAYTWLDLSSLTGLLWVIPLLGLVALLLTIGLTALLVRLAGRRLRPGVHPVYSREGWAAWLVERSMNSVRDRAFPIYASLFTGSWLRLLGARVGRRTEASTVVGLPQLISVGSGAFLADDSHLATYRLRNGRVLLGTASVADRAFVGNSAEVASGRSVPTGALIGVLSQAPSEAEEGTSWVGRPALAIPRQAAKADAGRTYAPSRALVLRRALVELTRVIPLAISAALGFAVFAAQELVSQKLGIAAAFLVSGAVLLGAGLTATAISVAAKWLLNGRVRTGEHPLWSGFVWRNELVAVYHEELVMRWFGALIVGSPLFNAVLRLHGARIGRGVVCETKSLPEPDLIRLGDGAVINRGCVVQTHLFQDRVLRLGPIRLDAGSTLGPHTVTLFDTHLGPHSSIEANSLVMRGESVPARRRFGGNPIAPRSVSLTE</sequence>
<evidence type="ECO:0000256" key="3">
    <source>
        <dbReference type="SAM" id="Phobius"/>
    </source>
</evidence>
<dbReference type="PROSITE" id="PS50075">
    <property type="entry name" value="CARRIER"/>
    <property type="match status" value="1"/>
</dbReference>
<keyword evidence="3" id="KW-0472">Membrane</keyword>
<dbReference type="RefSeq" id="WP_120024311.1">
    <property type="nucleotide sequence ID" value="NZ_QZFV01000087.1"/>
</dbReference>
<dbReference type="Pfam" id="PF00501">
    <property type="entry name" value="AMP-binding"/>
    <property type="match status" value="1"/>
</dbReference>
<dbReference type="InterPro" id="IPR020806">
    <property type="entry name" value="PKS_PP-bd"/>
</dbReference>
<evidence type="ECO:0000256" key="2">
    <source>
        <dbReference type="ARBA" id="ARBA00022553"/>
    </source>
</evidence>
<dbReference type="InterPro" id="IPR009081">
    <property type="entry name" value="PP-bd_ACP"/>
</dbReference>
<dbReference type="SUPFAM" id="SSF51161">
    <property type="entry name" value="Trimeric LpxA-like enzymes"/>
    <property type="match status" value="3"/>
</dbReference>
<dbReference type="GO" id="GO:0031177">
    <property type="term" value="F:phosphopantetheine binding"/>
    <property type="evidence" value="ECO:0007669"/>
    <property type="project" value="InterPro"/>
</dbReference>
<keyword evidence="6" id="KW-1185">Reference proteome</keyword>
<dbReference type="PANTHER" id="PTHR45527:SF1">
    <property type="entry name" value="FATTY ACID SYNTHASE"/>
    <property type="match status" value="1"/>
</dbReference>
<reference evidence="5 6" key="1">
    <citation type="submission" date="2018-09" db="EMBL/GenBank/DDBJ databases">
        <title>YIM PH 21725 draft genome.</title>
        <authorList>
            <person name="Miao C."/>
        </authorList>
    </citation>
    <scope>NUCLEOTIDE SEQUENCE [LARGE SCALE GENOMIC DNA]</scope>
    <source>
        <strain evidence="6">YIM PH21725</strain>
    </source>
</reference>
<organism evidence="5 6">
    <name type="scientific">Amycolatopsis panacis</name>
    <dbReference type="NCBI Taxonomy" id="2340917"/>
    <lineage>
        <taxon>Bacteria</taxon>
        <taxon>Bacillati</taxon>
        <taxon>Actinomycetota</taxon>
        <taxon>Actinomycetes</taxon>
        <taxon>Pseudonocardiales</taxon>
        <taxon>Pseudonocardiaceae</taxon>
        <taxon>Amycolatopsis</taxon>
    </lineage>
</organism>
<keyword evidence="1" id="KW-0596">Phosphopantetheine</keyword>
<feature type="transmembrane region" description="Helical" evidence="3">
    <location>
        <begin position="813"/>
        <end position="835"/>
    </location>
</feature>
<gene>
    <name evidence="5" type="ORF">D5S19_16900</name>
</gene>
<dbReference type="NCBIfam" id="TIGR01733">
    <property type="entry name" value="AA-adenyl-dom"/>
    <property type="match status" value="1"/>
</dbReference>
<dbReference type="Proteomes" id="UP000285112">
    <property type="component" value="Unassembled WGS sequence"/>
</dbReference>
<feature type="transmembrane region" description="Helical" evidence="3">
    <location>
        <begin position="847"/>
        <end position="871"/>
    </location>
</feature>
<keyword evidence="2" id="KW-0597">Phosphoprotein</keyword>
<dbReference type="InterPro" id="IPR045851">
    <property type="entry name" value="AMP-bd_C_sf"/>
</dbReference>
<evidence type="ECO:0000256" key="1">
    <source>
        <dbReference type="ARBA" id="ARBA00022450"/>
    </source>
</evidence>